<gene>
    <name evidence="2" type="ORF">Lsan_0119</name>
</gene>
<accession>A0A0W0ZL59</accession>
<dbReference type="Proteomes" id="UP000054703">
    <property type="component" value="Unassembled WGS sequence"/>
</dbReference>
<keyword evidence="3" id="KW-1185">Reference proteome</keyword>
<dbReference type="AlphaFoldDB" id="A0A0W0ZL59"/>
<evidence type="ECO:0000313" key="3">
    <source>
        <dbReference type="Proteomes" id="UP000054703"/>
    </source>
</evidence>
<keyword evidence="1" id="KW-0472">Membrane</keyword>
<dbReference type="STRING" id="45074.Lsan_0119"/>
<protein>
    <submittedName>
        <fullName evidence="2">Uncharacterized protein</fullName>
    </submittedName>
</protein>
<evidence type="ECO:0000256" key="1">
    <source>
        <dbReference type="SAM" id="Phobius"/>
    </source>
</evidence>
<dbReference type="EMBL" id="LNYU01000004">
    <property type="protein sequence ID" value="KTD69841.1"/>
    <property type="molecule type" value="Genomic_DNA"/>
</dbReference>
<feature type="transmembrane region" description="Helical" evidence="1">
    <location>
        <begin position="15"/>
        <end position="35"/>
    </location>
</feature>
<keyword evidence="1" id="KW-0812">Transmembrane</keyword>
<keyword evidence="1" id="KW-1133">Transmembrane helix</keyword>
<organism evidence="2 3">
    <name type="scientific">Legionella santicrucis</name>
    <dbReference type="NCBI Taxonomy" id="45074"/>
    <lineage>
        <taxon>Bacteria</taxon>
        <taxon>Pseudomonadati</taxon>
        <taxon>Pseudomonadota</taxon>
        <taxon>Gammaproteobacteria</taxon>
        <taxon>Legionellales</taxon>
        <taxon>Legionellaceae</taxon>
        <taxon>Legionella</taxon>
    </lineage>
</organism>
<proteinExistence type="predicted"/>
<reference evidence="2 3" key="1">
    <citation type="submission" date="2015-11" db="EMBL/GenBank/DDBJ databases">
        <title>Genomic analysis of 38 Legionella species identifies large and diverse effector repertoires.</title>
        <authorList>
            <person name="Burstein D."/>
            <person name="Amaro F."/>
            <person name="Zusman T."/>
            <person name="Lifshitz Z."/>
            <person name="Cohen O."/>
            <person name="Gilbert J.A."/>
            <person name="Pupko T."/>
            <person name="Shuman H.A."/>
            <person name="Segal G."/>
        </authorList>
    </citation>
    <scope>NUCLEOTIDE SEQUENCE [LARGE SCALE GENOMIC DNA]</scope>
    <source>
        <strain evidence="2 3">SC-63-C7</strain>
    </source>
</reference>
<sequence>MWLYYLEQINSSMDISYVLIRTLIIYIYAIFLIRIGNKRFHFDSRFAAKKH</sequence>
<dbReference type="PATRIC" id="fig|45074.5.peg.128"/>
<comment type="caution">
    <text evidence="2">The sequence shown here is derived from an EMBL/GenBank/DDBJ whole genome shotgun (WGS) entry which is preliminary data.</text>
</comment>
<name>A0A0W0ZL59_9GAMM</name>
<evidence type="ECO:0000313" key="2">
    <source>
        <dbReference type="EMBL" id="KTD69841.1"/>
    </source>
</evidence>